<dbReference type="OrthoDB" id="2160599at2759"/>
<organism evidence="1 2">
    <name type="scientific">Blyttiomyces helicus</name>
    <dbReference type="NCBI Taxonomy" id="388810"/>
    <lineage>
        <taxon>Eukaryota</taxon>
        <taxon>Fungi</taxon>
        <taxon>Fungi incertae sedis</taxon>
        <taxon>Chytridiomycota</taxon>
        <taxon>Chytridiomycota incertae sedis</taxon>
        <taxon>Chytridiomycetes</taxon>
        <taxon>Chytridiomycetes incertae sedis</taxon>
        <taxon>Blyttiomyces</taxon>
    </lineage>
</organism>
<proteinExistence type="predicted"/>
<sequence length="86" mass="9711">MSDKLYLLGEAPPGQRSRFSLGALERPFPHLPPRQPITGATDLIAAYRLVDTYRKYVRPYIAFPGEKEPAAQLDPTYFSYIKDLPG</sequence>
<evidence type="ECO:0000313" key="1">
    <source>
        <dbReference type="EMBL" id="RKO92186.1"/>
    </source>
</evidence>
<dbReference type="EMBL" id="KZ994741">
    <property type="protein sequence ID" value="RKO92186.1"/>
    <property type="molecule type" value="Genomic_DNA"/>
</dbReference>
<evidence type="ECO:0000313" key="2">
    <source>
        <dbReference type="Proteomes" id="UP000269721"/>
    </source>
</evidence>
<dbReference type="AlphaFoldDB" id="A0A4P9WN53"/>
<accession>A0A4P9WN53</accession>
<gene>
    <name evidence="1" type="ORF">BDK51DRAFT_43416</name>
</gene>
<reference evidence="2" key="1">
    <citation type="journal article" date="2018" name="Nat. Microbiol.">
        <title>Leveraging single-cell genomics to expand the fungal tree of life.</title>
        <authorList>
            <person name="Ahrendt S.R."/>
            <person name="Quandt C.A."/>
            <person name="Ciobanu D."/>
            <person name="Clum A."/>
            <person name="Salamov A."/>
            <person name="Andreopoulos B."/>
            <person name="Cheng J.F."/>
            <person name="Woyke T."/>
            <person name="Pelin A."/>
            <person name="Henrissat B."/>
            <person name="Reynolds N.K."/>
            <person name="Benny G.L."/>
            <person name="Smith M.E."/>
            <person name="James T.Y."/>
            <person name="Grigoriev I.V."/>
        </authorList>
    </citation>
    <scope>NUCLEOTIDE SEQUENCE [LARGE SCALE GENOMIC DNA]</scope>
</reference>
<dbReference type="Proteomes" id="UP000269721">
    <property type="component" value="Unassembled WGS sequence"/>
</dbReference>
<keyword evidence="2" id="KW-1185">Reference proteome</keyword>
<name>A0A4P9WN53_9FUNG</name>
<protein>
    <submittedName>
        <fullName evidence="1">Uncharacterized protein</fullName>
    </submittedName>
</protein>